<dbReference type="PANTHER" id="PTHR11092:SF0">
    <property type="entry name" value="EPIMERASE FAMILY PROTEIN SDR39U1"/>
    <property type="match status" value="1"/>
</dbReference>
<evidence type="ECO:0000313" key="4">
    <source>
        <dbReference type="EMBL" id="MDT0552392.1"/>
    </source>
</evidence>
<protein>
    <submittedName>
        <fullName evidence="4">TIGR01777 family oxidoreductase</fullName>
    </submittedName>
</protein>
<evidence type="ECO:0000259" key="3">
    <source>
        <dbReference type="Pfam" id="PF08338"/>
    </source>
</evidence>
<name>A0ABU2Y3W2_9FLAO</name>
<dbReference type="SUPFAM" id="SSF51735">
    <property type="entry name" value="NAD(P)-binding Rossmann-fold domains"/>
    <property type="match status" value="1"/>
</dbReference>
<gene>
    <name evidence="4" type="ORF">RM519_03955</name>
</gene>
<sequence>MERVLITGIGLVGVELATLLTEKGYKVSFLSRSIRPHFKFKTYKWDIENRFIELDALKSCDYIVHLAGSNISEGRWTKKRKIELRNSRVLSTKLLFNTIKENNIVLKGYIGASAIGYYGACTNEFIYSEDMPASNDFIGSLCNEWETAHLKFNEFKIPLNIIRIGVVLSNKGGAFIKILKPIKSNLGAVIGNGNQYMPWIHIHDLCKIILVLLNSKNSKIYNAVATEHITNKELTNKIYKFLNKKLLLPKIPKFVMKLLFGEMSVILLEGSRISNKKIKSNLNFKFKFDSTSKALNELL</sequence>
<accession>A0ABU2Y3W2</accession>
<dbReference type="InterPro" id="IPR013549">
    <property type="entry name" value="DUF1731"/>
</dbReference>
<dbReference type="Gene3D" id="3.40.50.720">
    <property type="entry name" value="NAD(P)-binding Rossmann-like Domain"/>
    <property type="match status" value="1"/>
</dbReference>
<feature type="domain" description="NAD-dependent epimerase/dehydratase" evidence="2">
    <location>
        <begin position="4"/>
        <end position="222"/>
    </location>
</feature>
<dbReference type="Proteomes" id="UP001252186">
    <property type="component" value="Unassembled WGS sequence"/>
</dbReference>
<dbReference type="InterPro" id="IPR036291">
    <property type="entry name" value="NAD(P)-bd_dom_sf"/>
</dbReference>
<dbReference type="Pfam" id="PF01370">
    <property type="entry name" value="Epimerase"/>
    <property type="match status" value="1"/>
</dbReference>
<evidence type="ECO:0000259" key="2">
    <source>
        <dbReference type="Pfam" id="PF01370"/>
    </source>
</evidence>
<comment type="similarity">
    <text evidence="1">Belongs to the NAD(P)-dependent epimerase/dehydratase family. SDR39U1 subfamily.</text>
</comment>
<dbReference type="PANTHER" id="PTHR11092">
    <property type="entry name" value="SUGAR NUCLEOTIDE EPIMERASE RELATED"/>
    <property type="match status" value="1"/>
</dbReference>
<dbReference type="Pfam" id="PF08338">
    <property type="entry name" value="DUF1731"/>
    <property type="match status" value="1"/>
</dbReference>
<evidence type="ECO:0000256" key="1">
    <source>
        <dbReference type="ARBA" id="ARBA00009353"/>
    </source>
</evidence>
<organism evidence="4 5">
    <name type="scientific">Urechidicola vernalis</name>
    <dbReference type="NCBI Taxonomy" id="3075600"/>
    <lineage>
        <taxon>Bacteria</taxon>
        <taxon>Pseudomonadati</taxon>
        <taxon>Bacteroidota</taxon>
        <taxon>Flavobacteriia</taxon>
        <taxon>Flavobacteriales</taxon>
        <taxon>Flavobacteriaceae</taxon>
        <taxon>Urechidicola</taxon>
    </lineage>
</organism>
<dbReference type="InterPro" id="IPR010099">
    <property type="entry name" value="SDR39U1"/>
</dbReference>
<evidence type="ECO:0000313" key="5">
    <source>
        <dbReference type="Proteomes" id="UP001252186"/>
    </source>
</evidence>
<proteinExistence type="inferred from homology"/>
<dbReference type="NCBIfam" id="TIGR01777">
    <property type="entry name" value="yfcH"/>
    <property type="match status" value="1"/>
</dbReference>
<dbReference type="InterPro" id="IPR001509">
    <property type="entry name" value="Epimerase_deHydtase"/>
</dbReference>
<keyword evidence="5" id="KW-1185">Reference proteome</keyword>
<feature type="domain" description="DUF1731" evidence="3">
    <location>
        <begin position="251"/>
        <end position="298"/>
    </location>
</feature>
<reference evidence="4 5" key="1">
    <citation type="submission" date="2023-09" db="EMBL/GenBank/DDBJ databases">
        <authorList>
            <person name="Rey-Velasco X."/>
        </authorList>
    </citation>
    <scope>NUCLEOTIDE SEQUENCE [LARGE SCALE GENOMIC DNA]</scope>
    <source>
        <strain evidence="4 5">P050</strain>
    </source>
</reference>
<comment type="caution">
    <text evidence="4">The sequence shown here is derived from an EMBL/GenBank/DDBJ whole genome shotgun (WGS) entry which is preliminary data.</text>
</comment>
<dbReference type="RefSeq" id="WP_311592252.1">
    <property type="nucleotide sequence ID" value="NZ_JAVRHV010000001.1"/>
</dbReference>
<dbReference type="EMBL" id="JAVRHV010000001">
    <property type="protein sequence ID" value="MDT0552392.1"/>
    <property type="molecule type" value="Genomic_DNA"/>
</dbReference>